<evidence type="ECO:0000313" key="3">
    <source>
        <dbReference type="Proteomes" id="UP001239445"/>
    </source>
</evidence>
<dbReference type="PANTHER" id="PTHR48229">
    <property type="entry name" value="CAIB/BAIF FAMILY ENZYME (AFU_ORTHOLOGUE AFUA_1G05360)-RELATED"/>
    <property type="match status" value="1"/>
</dbReference>
<dbReference type="InterPro" id="IPR052985">
    <property type="entry name" value="CoA-trans_III_biosynth/detox"/>
</dbReference>
<proteinExistence type="inferred from homology"/>
<organism evidence="2 3">
    <name type="scientific">Echria macrotheca</name>
    <dbReference type="NCBI Taxonomy" id="438768"/>
    <lineage>
        <taxon>Eukaryota</taxon>
        <taxon>Fungi</taxon>
        <taxon>Dikarya</taxon>
        <taxon>Ascomycota</taxon>
        <taxon>Pezizomycotina</taxon>
        <taxon>Sordariomycetes</taxon>
        <taxon>Sordariomycetidae</taxon>
        <taxon>Sordariales</taxon>
        <taxon>Schizotheciaceae</taxon>
        <taxon>Echria</taxon>
    </lineage>
</organism>
<evidence type="ECO:0000313" key="2">
    <source>
        <dbReference type="EMBL" id="KAK1753218.1"/>
    </source>
</evidence>
<reference evidence="2" key="1">
    <citation type="submission" date="2023-06" db="EMBL/GenBank/DDBJ databases">
        <title>Genome-scale phylogeny and comparative genomics of the fungal order Sordariales.</title>
        <authorList>
            <consortium name="Lawrence Berkeley National Laboratory"/>
            <person name="Hensen N."/>
            <person name="Bonometti L."/>
            <person name="Westerberg I."/>
            <person name="Brannstrom I.O."/>
            <person name="Guillou S."/>
            <person name="Cros-Aarteil S."/>
            <person name="Calhoun S."/>
            <person name="Haridas S."/>
            <person name="Kuo A."/>
            <person name="Mondo S."/>
            <person name="Pangilinan J."/>
            <person name="Riley R."/>
            <person name="Labutti K."/>
            <person name="Andreopoulos B."/>
            <person name="Lipzen A."/>
            <person name="Chen C."/>
            <person name="Yanf M."/>
            <person name="Daum C."/>
            <person name="Ng V."/>
            <person name="Clum A."/>
            <person name="Steindorff A."/>
            <person name="Ohm R."/>
            <person name="Martin F."/>
            <person name="Silar P."/>
            <person name="Natvig D."/>
            <person name="Lalanne C."/>
            <person name="Gautier V."/>
            <person name="Ament-Velasquez S.L."/>
            <person name="Kruys A."/>
            <person name="Hutchinson M.I."/>
            <person name="Powell A.J."/>
            <person name="Barry K."/>
            <person name="Miller A.N."/>
            <person name="Grigoriev I.V."/>
            <person name="Debuchy R."/>
            <person name="Gladieux P."/>
            <person name="Thoren M.H."/>
            <person name="Johannesson H."/>
        </authorList>
    </citation>
    <scope>NUCLEOTIDE SEQUENCE</scope>
    <source>
        <strain evidence="2">PSN4</strain>
    </source>
</reference>
<dbReference type="Gene3D" id="3.40.50.10540">
    <property type="entry name" value="Crotonobetainyl-coa:carnitine coa-transferase, domain 1"/>
    <property type="match status" value="1"/>
</dbReference>
<dbReference type="EMBL" id="MU839838">
    <property type="protein sequence ID" value="KAK1753218.1"/>
    <property type="molecule type" value="Genomic_DNA"/>
</dbReference>
<dbReference type="Proteomes" id="UP001239445">
    <property type="component" value="Unassembled WGS sequence"/>
</dbReference>
<comment type="similarity">
    <text evidence="1">Belongs to the CoA-transferase III family.</text>
</comment>
<dbReference type="PANTHER" id="PTHR48229:SF1">
    <property type="entry name" value="ALPHA METHYLACYL-COA RACEMASE-RELATED"/>
    <property type="match status" value="1"/>
</dbReference>
<dbReference type="SUPFAM" id="SSF89796">
    <property type="entry name" value="CoA-transferase family III (CaiB/BaiF)"/>
    <property type="match status" value="2"/>
</dbReference>
<protein>
    <submittedName>
        <fullName evidence="2">Succinate--hydroxymethylglutarate CoA-transferase</fullName>
    </submittedName>
</protein>
<dbReference type="InterPro" id="IPR023606">
    <property type="entry name" value="CoA-Trfase_III_dom_1_sf"/>
</dbReference>
<dbReference type="InterPro" id="IPR003673">
    <property type="entry name" value="CoA-Trfase_fam_III"/>
</dbReference>
<dbReference type="GO" id="GO:0003824">
    <property type="term" value="F:catalytic activity"/>
    <property type="evidence" value="ECO:0007669"/>
    <property type="project" value="InterPro"/>
</dbReference>
<sequence>MTEEARIPDIYGPGTHTDRTFTPVPEDAARILGLLASQTPVFFTSTNNLSKAHFTGESYPVLPGAIKAIPVAAALHAMLGLVADEILSLRSSSLSPSDRQIEINTTHAALWLATAGLVYLDGESLPSLRGKLAPGTIPDWERGWHSTPLKLRGTGIYPTRVKGEWYSLHGSLDVPPMLRSLGIDPDDQDIKTNDEAARHIEGFTRRYSSAELEMHMLYHGFCGSICFTPQGWRESSMGRALGSRPLVDVRMVRDGMTENTPAVPFTSFSGEDRRPLVGVRVVEMTRVIAGPQIGVLLAALGADVVRVHAPHLPDVNTMQLTLNAGKRTVGLDLRVGADREYLMGLVEQADVFIQGFRPGVLARSHGLGVEDLVEIAARRGKGIVYVSESCYGPEGYYAQRPGWQQIADCASGAAYVTGRALGLPDGECVLPPLPISDMSTGMVGAVGTLLALRDRAVKGGSYEVHASLVKVNMFMLSEEVGLYPTQVVEEGRKRFGWGEMRGAHHVLDLLRVVWTGWTGTEPIKRYLAEDGGWFQSWEKSAFGGKKLSILKPVVRFERDGEEEEQTTPRWTSASVPYALWKKEDVAFA</sequence>
<evidence type="ECO:0000256" key="1">
    <source>
        <dbReference type="ARBA" id="ARBA00008383"/>
    </source>
</evidence>
<name>A0AAJ0B7P0_9PEZI</name>
<dbReference type="AlphaFoldDB" id="A0AAJ0B7P0"/>
<keyword evidence="3" id="KW-1185">Reference proteome</keyword>
<dbReference type="Pfam" id="PF02515">
    <property type="entry name" value="CoA_transf_3"/>
    <property type="match status" value="1"/>
</dbReference>
<comment type="caution">
    <text evidence="2">The sequence shown here is derived from an EMBL/GenBank/DDBJ whole genome shotgun (WGS) entry which is preliminary data.</text>
</comment>
<gene>
    <name evidence="2" type="ORF">QBC47DRAFT_415927</name>
</gene>
<accession>A0AAJ0B7P0</accession>